<dbReference type="NCBIfam" id="TIGR04178">
    <property type="entry name" value="exo_archaeo"/>
    <property type="match status" value="1"/>
</dbReference>
<dbReference type="GO" id="GO:0006508">
    <property type="term" value="P:proteolysis"/>
    <property type="evidence" value="ECO:0007669"/>
    <property type="project" value="UniProtKB-KW"/>
</dbReference>
<feature type="transmembrane region" description="Helical" evidence="9">
    <location>
        <begin position="268"/>
        <end position="292"/>
    </location>
</feature>
<gene>
    <name evidence="10" type="primary">xrtU</name>
    <name evidence="10" type="ORF">FYK55_22705</name>
</gene>
<organism evidence="10 11">
    <name type="scientific">Roseiconus nitratireducens</name>
    <dbReference type="NCBI Taxonomy" id="2605748"/>
    <lineage>
        <taxon>Bacteria</taxon>
        <taxon>Pseudomonadati</taxon>
        <taxon>Planctomycetota</taxon>
        <taxon>Planctomycetia</taxon>
        <taxon>Pirellulales</taxon>
        <taxon>Pirellulaceae</taxon>
        <taxon>Roseiconus</taxon>
    </lineage>
</organism>
<comment type="caution">
    <text evidence="10">The sequence shown here is derived from an EMBL/GenBank/DDBJ whole genome shotgun (WGS) entry which is preliminary data.</text>
</comment>
<keyword evidence="4 9" id="KW-0812">Transmembrane</keyword>
<comment type="subcellular location">
    <subcellularLocation>
        <location evidence="1">Cell membrane</location>
        <topology evidence="1">Multi-pass membrane protein</topology>
    </subcellularLocation>
</comment>
<dbReference type="InterPro" id="IPR019127">
    <property type="entry name" value="Exosortase"/>
</dbReference>
<evidence type="ECO:0000256" key="9">
    <source>
        <dbReference type="SAM" id="Phobius"/>
    </source>
</evidence>
<feature type="transmembrane region" description="Helical" evidence="9">
    <location>
        <begin position="35"/>
        <end position="54"/>
    </location>
</feature>
<evidence type="ECO:0000313" key="11">
    <source>
        <dbReference type="Proteomes" id="UP000324479"/>
    </source>
</evidence>
<keyword evidence="5" id="KW-0378">Hydrolase</keyword>
<evidence type="ECO:0000256" key="7">
    <source>
        <dbReference type="ARBA" id="ARBA00023136"/>
    </source>
</evidence>
<feature type="compositionally biased region" description="Polar residues" evidence="8">
    <location>
        <begin position="1"/>
        <end position="11"/>
    </location>
</feature>
<protein>
    <submittedName>
        <fullName evidence="10">Exosortase U</fullName>
    </submittedName>
</protein>
<feature type="transmembrane region" description="Helical" evidence="9">
    <location>
        <begin position="357"/>
        <end position="376"/>
    </location>
</feature>
<feature type="transmembrane region" description="Helical" evidence="9">
    <location>
        <begin position="194"/>
        <end position="218"/>
    </location>
</feature>
<keyword evidence="3" id="KW-0645">Protease</keyword>
<dbReference type="GO" id="GO:0005886">
    <property type="term" value="C:plasma membrane"/>
    <property type="evidence" value="ECO:0007669"/>
    <property type="project" value="UniProtKB-SubCell"/>
</dbReference>
<dbReference type="InterPro" id="IPR013426">
    <property type="entry name" value="EpsH-like"/>
</dbReference>
<evidence type="ECO:0000256" key="4">
    <source>
        <dbReference type="ARBA" id="ARBA00022692"/>
    </source>
</evidence>
<dbReference type="NCBIfam" id="NF033780">
    <property type="entry name" value="exosort_XrtU_C"/>
    <property type="match status" value="1"/>
</dbReference>
<dbReference type="NCBIfam" id="TIGR02602">
    <property type="entry name" value="8TM_EpsH"/>
    <property type="match status" value="1"/>
</dbReference>
<keyword evidence="6 9" id="KW-1133">Transmembrane helix</keyword>
<name>A0A5M6CXN4_9BACT</name>
<keyword evidence="11" id="KW-1185">Reference proteome</keyword>
<feature type="region of interest" description="Disordered" evidence="8">
    <location>
        <begin position="594"/>
        <end position="628"/>
    </location>
</feature>
<feature type="transmembrane region" description="Helical" evidence="9">
    <location>
        <begin position="112"/>
        <end position="129"/>
    </location>
</feature>
<dbReference type="Pfam" id="PF09721">
    <property type="entry name" value="Exosortase_EpsH"/>
    <property type="match status" value="1"/>
</dbReference>
<evidence type="ECO:0000256" key="6">
    <source>
        <dbReference type="ARBA" id="ARBA00022989"/>
    </source>
</evidence>
<evidence type="ECO:0000313" key="10">
    <source>
        <dbReference type="EMBL" id="KAA5539863.1"/>
    </source>
</evidence>
<dbReference type="GO" id="GO:0008233">
    <property type="term" value="F:peptidase activity"/>
    <property type="evidence" value="ECO:0007669"/>
    <property type="project" value="UniProtKB-KW"/>
</dbReference>
<feature type="compositionally biased region" description="Low complexity" evidence="8">
    <location>
        <begin position="17"/>
        <end position="26"/>
    </location>
</feature>
<accession>A0A5M6CXN4</accession>
<feature type="transmembrane region" description="Helical" evidence="9">
    <location>
        <begin position="230"/>
        <end position="256"/>
    </location>
</feature>
<evidence type="ECO:0000256" key="1">
    <source>
        <dbReference type="ARBA" id="ARBA00004651"/>
    </source>
</evidence>
<evidence type="ECO:0000256" key="3">
    <source>
        <dbReference type="ARBA" id="ARBA00022670"/>
    </source>
</evidence>
<reference evidence="10 11" key="1">
    <citation type="submission" date="2019-08" db="EMBL/GenBank/DDBJ databases">
        <authorList>
            <person name="Dhanesh K."/>
            <person name="Kumar G."/>
            <person name="Sasikala C."/>
            <person name="Venkata Ramana C."/>
        </authorList>
    </citation>
    <scope>NUCLEOTIDE SEQUENCE [LARGE SCALE GENOMIC DNA]</scope>
    <source>
        <strain evidence="10 11">JC645</strain>
    </source>
</reference>
<dbReference type="RefSeq" id="WP_150078926.1">
    <property type="nucleotide sequence ID" value="NZ_VWOX01000016.1"/>
</dbReference>
<dbReference type="Proteomes" id="UP000324479">
    <property type="component" value="Unassembled WGS sequence"/>
</dbReference>
<dbReference type="EMBL" id="VWOX01000016">
    <property type="protein sequence ID" value="KAA5539863.1"/>
    <property type="molecule type" value="Genomic_DNA"/>
</dbReference>
<evidence type="ECO:0000256" key="5">
    <source>
        <dbReference type="ARBA" id="ARBA00022801"/>
    </source>
</evidence>
<keyword evidence="7 9" id="KW-0472">Membrane</keyword>
<sequence>MSTTDSAQTTIERPARGDAASGAGRSGHPAEQWRWFYLGLLLAILPLLIPYFTGMWALERYRYFPFAIAAVVALAWNRSDGEFYPPRGWISWAAIAIGLFLVVAGAVLQFTWFAAVALVLIAGAMLYAMRGPEDRTLVALVLPLMTVVQPIRADVLLVQYLQGITTWMSSVLLDAMAVPHAVANNVIQLSDRELFVAEACSGIQSVFTLGFLACLLIVWRRRRLWMTPIYLVIACLLAVFANVIRVTIVALASTWYDADLASGWPHDLLGYIALACAGAFLISFDHLIVTVFHRVPQDDELNPIIALWNTLSLSSHEGQHGGRGVQQRDLNEVQRWDRSSPTYAWSQRALANGTVRYGFAGVVGIVCALSLFQVLVSRKPPELIRSEKALVFDPPEDLLEPSLNVLTVVDHVANRGYENPRLGANSDIWECQWGDVVAQFVISQPHQGWHELCDCYQRLEWNLLDRDVRTPESLEQVAPLAMETRHPDALRSSYVMARFKREPVHIGYLIFAGIGSDGTLLDAPDSFSAFTHRVWNRIDTTGVWDQTEVIMLQMWLTSPTKLTPRKLKELEREFIAVRAQVADAIRVNAGRELPKQATRSIAPPSGDADRKGGRFVPGSVVIPSGTER</sequence>
<dbReference type="InterPro" id="IPR026392">
    <property type="entry name" value="Exo/Archaeosortase_dom"/>
</dbReference>
<feature type="region of interest" description="Disordered" evidence="8">
    <location>
        <begin position="1"/>
        <end position="26"/>
    </location>
</feature>
<keyword evidence="2" id="KW-1003">Cell membrane</keyword>
<evidence type="ECO:0000256" key="2">
    <source>
        <dbReference type="ARBA" id="ARBA00022475"/>
    </source>
</evidence>
<evidence type="ECO:0000256" key="8">
    <source>
        <dbReference type="SAM" id="MobiDB-lite"/>
    </source>
</evidence>
<proteinExistence type="predicted"/>
<dbReference type="AlphaFoldDB" id="A0A5M6CXN4"/>
<feature type="transmembrane region" description="Helical" evidence="9">
    <location>
        <begin position="89"/>
        <end position="106"/>
    </location>
</feature>